<evidence type="ECO:0000256" key="1">
    <source>
        <dbReference type="ARBA" id="ARBA00000085"/>
    </source>
</evidence>
<evidence type="ECO:0000256" key="13">
    <source>
        <dbReference type="ARBA" id="ARBA00023136"/>
    </source>
</evidence>
<feature type="coiled-coil region" evidence="14">
    <location>
        <begin position="109"/>
        <end position="136"/>
    </location>
</feature>
<evidence type="ECO:0000313" key="19">
    <source>
        <dbReference type="Proteomes" id="UP000447833"/>
    </source>
</evidence>
<feature type="domain" description="HAMP" evidence="17">
    <location>
        <begin position="69"/>
        <end position="121"/>
    </location>
</feature>
<dbReference type="PROSITE" id="PS50885">
    <property type="entry name" value="HAMP"/>
    <property type="match status" value="1"/>
</dbReference>
<dbReference type="InterPro" id="IPR011712">
    <property type="entry name" value="Sig_transdc_His_kin_sub3_dim/P"/>
</dbReference>
<comment type="catalytic activity">
    <reaction evidence="1">
        <text>ATP + protein L-histidine = ADP + protein N-phospho-L-histidine.</text>
        <dbReference type="EC" id="2.7.13.3"/>
    </reaction>
</comment>
<dbReference type="InterPro" id="IPR005467">
    <property type="entry name" value="His_kinase_dom"/>
</dbReference>
<dbReference type="Gene3D" id="3.30.565.10">
    <property type="entry name" value="Histidine kinase-like ATPase, C-terminal domain"/>
    <property type="match status" value="1"/>
</dbReference>
<sequence>MNKSTLRWKLLKSILFTALFTGILYFLFVQIGLFLHPGFVSLWFSLLSPLLVMMLVIFLGSYFSYKDTLSIRNRLEDISTQIITLSRGRFTEKIKLTEEDEIGRISFELNELTDKLQKQVTSLQNLANQKADLAEKARGAAIIEERQRLARDLHDAVSQQLFALNMMSSASIKMMDRDIETAKSQMVDVADLASKAQVEMRALLLHLRPIHLSEDTLCVGIRKLVDELEKKSGVTFHLTLDELPELPGGIEENLFRIVQESLGNALRHAEASVIRITVKLKKKQFLLHIKDNGKGFEMNENKKGAYGLDSMQERSDEIGGQFRVSSRPDEGTLVEVRVPLEG</sequence>
<evidence type="ECO:0000259" key="16">
    <source>
        <dbReference type="PROSITE" id="PS50109"/>
    </source>
</evidence>
<dbReference type="RefSeq" id="WP_160920778.1">
    <property type="nucleotide sequence ID" value="NZ_WMEY01000007.1"/>
</dbReference>
<dbReference type="Proteomes" id="UP000447833">
    <property type="component" value="Unassembled WGS sequence"/>
</dbReference>
<dbReference type="Gene3D" id="6.10.340.10">
    <property type="match status" value="1"/>
</dbReference>
<dbReference type="Gene3D" id="1.20.5.1930">
    <property type="match status" value="1"/>
</dbReference>
<dbReference type="PROSITE" id="PS50109">
    <property type="entry name" value="HIS_KIN"/>
    <property type="match status" value="1"/>
</dbReference>
<gene>
    <name evidence="18" type="ORF">GLW07_18805</name>
</gene>
<proteinExistence type="predicted"/>
<keyword evidence="5" id="KW-0597">Phosphoprotein</keyword>
<dbReference type="Pfam" id="PF02518">
    <property type="entry name" value="HATPase_c"/>
    <property type="match status" value="1"/>
</dbReference>
<dbReference type="InterPro" id="IPR050482">
    <property type="entry name" value="Sensor_HK_TwoCompSys"/>
</dbReference>
<dbReference type="PANTHER" id="PTHR24421:SF37">
    <property type="entry name" value="SENSOR HISTIDINE KINASE NARS"/>
    <property type="match status" value="1"/>
</dbReference>
<dbReference type="AlphaFoldDB" id="A0A845F375"/>
<dbReference type="SMART" id="SM00387">
    <property type="entry name" value="HATPase_c"/>
    <property type="match status" value="1"/>
</dbReference>
<evidence type="ECO:0000256" key="11">
    <source>
        <dbReference type="ARBA" id="ARBA00022989"/>
    </source>
</evidence>
<dbReference type="InterPro" id="IPR003594">
    <property type="entry name" value="HATPase_dom"/>
</dbReference>
<dbReference type="SUPFAM" id="SSF55874">
    <property type="entry name" value="ATPase domain of HSP90 chaperone/DNA topoisomerase II/histidine kinase"/>
    <property type="match status" value="1"/>
</dbReference>
<dbReference type="SMART" id="SM00304">
    <property type="entry name" value="HAMP"/>
    <property type="match status" value="1"/>
</dbReference>
<evidence type="ECO:0000256" key="12">
    <source>
        <dbReference type="ARBA" id="ARBA00023012"/>
    </source>
</evidence>
<evidence type="ECO:0000256" key="6">
    <source>
        <dbReference type="ARBA" id="ARBA00022679"/>
    </source>
</evidence>
<keyword evidence="6" id="KW-0808">Transferase</keyword>
<evidence type="ECO:0000256" key="10">
    <source>
        <dbReference type="ARBA" id="ARBA00022840"/>
    </source>
</evidence>
<dbReference type="GO" id="GO:0005524">
    <property type="term" value="F:ATP binding"/>
    <property type="evidence" value="ECO:0007669"/>
    <property type="project" value="UniProtKB-KW"/>
</dbReference>
<evidence type="ECO:0000313" key="18">
    <source>
        <dbReference type="EMBL" id="MYL65413.1"/>
    </source>
</evidence>
<accession>A0A845F375</accession>
<dbReference type="EC" id="2.7.13.3" evidence="3"/>
<evidence type="ECO:0000256" key="14">
    <source>
        <dbReference type="SAM" id="Coils"/>
    </source>
</evidence>
<keyword evidence="7 15" id="KW-0812">Transmembrane</keyword>
<dbReference type="PANTHER" id="PTHR24421">
    <property type="entry name" value="NITRATE/NITRITE SENSOR PROTEIN NARX-RELATED"/>
    <property type="match status" value="1"/>
</dbReference>
<evidence type="ECO:0000259" key="17">
    <source>
        <dbReference type="PROSITE" id="PS50885"/>
    </source>
</evidence>
<keyword evidence="8" id="KW-0547">Nucleotide-binding</keyword>
<keyword evidence="12" id="KW-0902">Two-component regulatory system</keyword>
<dbReference type="GO" id="GO:0046983">
    <property type="term" value="F:protein dimerization activity"/>
    <property type="evidence" value="ECO:0007669"/>
    <property type="project" value="InterPro"/>
</dbReference>
<evidence type="ECO:0000256" key="2">
    <source>
        <dbReference type="ARBA" id="ARBA00004651"/>
    </source>
</evidence>
<keyword evidence="14" id="KW-0175">Coiled coil</keyword>
<evidence type="ECO:0000256" key="9">
    <source>
        <dbReference type="ARBA" id="ARBA00022777"/>
    </source>
</evidence>
<keyword evidence="9 18" id="KW-0418">Kinase</keyword>
<evidence type="ECO:0000256" key="3">
    <source>
        <dbReference type="ARBA" id="ARBA00012438"/>
    </source>
</evidence>
<dbReference type="Pfam" id="PF00672">
    <property type="entry name" value="HAMP"/>
    <property type="match status" value="1"/>
</dbReference>
<dbReference type="GO" id="GO:0000155">
    <property type="term" value="F:phosphorelay sensor kinase activity"/>
    <property type="evidence" value="ECO:0007669"/>
    <property type="project" value="InterPro"/>
</dbReference>
<feature type="domain" description="Histidine kinase" evidence="16">
    <location>
        <begin position="148"/>
        <end position="342"/>
    </location>
</feature>
<keyword evidence="13 15" id="KW-0472">Membrane</keyword>
<organism evidence="18 19">
    <name type="scientific">Guptibacillus hwajinpoensis</name>
    <dbReference type="NCBI Taxonomy" id="208199"/>
    <lineage>
        <taxon>Bacteria</taxon>
        <taxon>Bacillati</taxon>
        <taxon>Bacillota</taxon>
        <taxon>Bacilli</taxon>
        <taxon>Bacillales</taxon>
        <taxon>Guptibacillaceae</taxon>
        <taxon>Guptibacillus</taxon>
    </lineage>
</organism>
<dbReference type="CDD" id="cd16917">
    <property type="entry name" value="HATPase_UhpB-NarQ-NarX-like"/>
    <property type="match status" value="1"/>
</dbReference>
<dbReference type="CDD" id="cd06225">
    <property type="entry name" value="HAMP"/>
    <property type="match status" value="1"/>
</dbReference>
<evidence type="ECO:0000256" key="8">
    <source>
        <dbReference type="ARBA" id="ARBA00022741"/>
    </source>
</evidence>
<evidence type="ECO:0000256" key="5">
    <source>
        <dbReference type="ARBA" id="ARBA00022553"/>
    </source>
</evidence>
<keyword evidence="11 15" id="KW-1133">Transmembrane helix</keyword>
<comment type="subcellular location">
    <subcellularLocation>
        <location evidence="2">Cell membrane</location>
        <topology evidence="2">Multi-pass membrane protein</topology>
    </subcellularLocation>
</comment>
<evidence type="ECO:0000256" key="4">
    <source>
        <dbReference type="ARBA" id="ARBA00022475"/>
    </source>
</evidence>
<reference evidence="18 19" key="1">
    <citation type="submission" date="2019-11" db="EMBL/GenBank/DDBJ databases">
        <title>Genome sequences of 17 halophilic strains isolated from different environments.</title>
        <authorList>
            <person name="Furrow R.E."/>
        </authorList>
    </citation>
    <scope>NUCLEOTIDE SEQUENCE [LARGE SCALE GENOMIC DNA]</scope>
    <source>
        <strain evidence="18 19">22506_14_FS</strain>
    </source>
</reference>
<dbReference type="InterPro" id="IPR003660">
    <property type="entry name" value="HAMP_dom"/>
</dbReference>
<name>A0A845F375_9BACL</name>
<keyword evidence="10" id="KW-0067">ATP-binding</keyword>
<dbReference type="InterPro" id="IPR036890">
    <property type="entry name" value="HATPase_C_sf"/>
</dbReference>
<dbReference type="GO" id="GO:0005886">
    <property type="term" value="C:plasma membrane"/>
    <property type="evidence" value="ECO:0007669"/>
    <property type="project" value="UniProtKB-SubCell"/>
</dbReference>
<feature type="transmembrane region" description="Helical" evidence="15">
    <location>
        <begin position="12"/>
        <end position="36"/>
    </location>
</feature>
<comment type="caution">
    <text evidence="18">The sequence shown here is derived from an EMBL/GenBank/DDBJ whole genome shotgun (WGS) entry which is preliminary data.</text>
</comment>
<dbReference type="Pfam" id="PF07730">
    <property type="entry name" value="HisKA_3"/>
    <property type="match status" value="1"/>
</dbReference>
<feature type="transmembrane region" description="Helical" evidence="15">
    <location>
        <begin position="42"/>
        <end position="65"/>
    </location>
</feature>
<keyword evidence="4" id="KW-1003">Cell membrane</keyword>
<evidence type="ECO:0000256" key="15">
    <source>
        <dbReference type="SAM" id="Phobius"/>
    </source>
</evidence>
<dbReference type="EMBL" id="WMEY01000007">
    <property type="protein sequence ID" value="MYL65413.1"/>
    <property type="molecule type" value="Genomic_DNA"/>
</dbReference>
<evidence type="ECO:0000256" key="7">
    <source>
        <dbReference type="ARBA" id="ARBA00022692"/>
    </source>
</evidence>
<protein>
    <recommendedName>
        <fullName evidence="3">histidine kinase</fullName>
        <ecNumber evidence="3">2.7.13.3</ecNumber>
    </recommendedName>
</protein>